<dbReference type="InterPro" id="IPR006671">
    <property type="entry name" value="Cyclin_N"/>
</dbReference>
<accession>A0A4S8ZHL0</accession>
<dbReference type="InterPro" id="IPR013922">
    <property type="entry name" value="Cyclin_PHO80-like"/>
</dbReference>
<dbReference type="GO" id="GO:0005634">
    <property type="term" value="C:nucleus"/>
    <property type="evidence" value="ECO:0007669"/>
    <property type="project" value="TreeGrafter"/>
</dbReference>
<organism evidence="4 5">
    <name type="scientific">Aureobasidium pullulans</name>
    <name type="common">Black yeast</name>
    <name type="synonym">Pullularia pullulans</name>
    <dbReference type="NCBI Taxonomy" id="5580"/>
    <lineage>
        <taxon>Eukaryota</taxon>
        <taxon>Fungi</taxon>
        <taxon>Dikarya</taxon>
        <taxon>Ascomycota</taxon>
        <taxon>Pezizomycotina</taxon>
        <taxon>Dothideomycetes</taxon>
        <taxon>Dothideomycetidae</taxon>
        <taxon>Dothideales</taxon>
        <taxon>Saccotheciaceae</taxon>
        <taxon>Aureobasidium</taxon>
    </lineage>
</organism>
<keyword evidence="2" id="KW-1133">Transmembrane helix</keyword>
<dbReference type="Proteomes" id="UP000310421">
    <property type="component" value="Unassembled WGS sequence"/>
</dbReference>
<evidence type="ECO:0000313" key="5">
    <source>
        <dbReference type="Proteomes" id="UP000310421"/>
    </source>
</evidence>
<dbReference type="InterPro" id="IPR036915">
    <property type="entry name" value="Cyclin-like_sf"/>
</dbReference>
<dbReference type="GO" id="GO:0016538">
    <property type="term" value="F:cyclin-dependent protein serine/threonine kinase regulator activity"/>
    <property type="evidence" value="ECO:0007669"/>
    <property type="project" value="TreeGrafter"/>
</dbReference>
<feature type="transmembrane region" description="Helical" evidence="2">
    <location>
        <begin position="68"/>
        <end position="87"/>
    </location>
</feature>
<dbReference type="Pfam" id="PF00134">
    <property type="entry name" value="Cyclin_N"/>
    <property type="match status" value="1"/>
</dbReference>
<dbReference type="GO" id="GO:0000307">
    <property type="term" value="C:cyclin-dependent protein kinase holoenzyme complex"/>
    <property type="evidence" value="ECO:0007669"/>
    <property type="project" value="TreeGrafter"/>
</dbReference>
<reference evidence="4 5" key="1">
    <citation type="submission" date="2018-10" db="EMBL/GenBank/DDBJ databases">
        <title>Fifty Aureobasidium pullulans genomes reveal a recombining polyextremotolerant generalist.</title>
        <authorList>
            <person name="Gostincar C."/>
            <person name="Turk M."/>
            <person name="Zajc J."/>
            <person name="Gunde-Cimerman N."/>
        </authorList>
    </citation>
    <scope>NUCLEOTIDE SEQUENCE [LARGE SCALE GENOMIC DNA]</scope>
    <source>
        <strain evidence="4 5">EXF-10751</strain>
    </source>
</reference>
<dbReference type="PANTHER" id="PTHR15615">
    <property type="match status" value="1"/>
</dbReference>
<feature type="compositionally biased region" description="Low complexity" evidence="1">
    <location>
        <begin position="347"/>
        <end position="364"/>
    </location>
</feature>
<sequence length="440" mass="49810">MSLSKTARGRLGLETCCMPTASKSQFLTFYMPEARWFTPTSRPTACILKPAAKNGLVSMAMLALRCRLIFANIVDSASLPLIFTVFVKSFQIYPHLFFKMSHTMATPEQNAEALNHFIYLPVSKDMVSYLALKASQVIRCDNTPIHAKDLPPSPPVTPTEQGFNLSQEPALPSVEQFIQSLVDRSSVQVPTLMTTLVYLGRLQQRLPPVAKGMRCTTHRIFLAALILAAKSLNDSSPKNKHWARYTAVKGFEGFGFNLVEVNLMEKQLLNLLNWDLIVREDDLYFHLEPFLAPIRLWQTRQAEKAKRAQLREEMMQQQRHLSITAERMHRSSRTDIRQNLCDTPLSLASSRRSSRMPSLSPPSRTQSVVSASSVDSPNSIMSSMDATYEDVPVRIQRYNSDCPSMIEIQQPKLTLDHYEQPSAKKIRSNNIFSRFLSTAH</sequence>
<dbReference type="GO" id="GO:0019901">
    <property type="term" value="F:protein kinase binding"/>
    <property type="evidence" value="ECO:0007669"/>
    <property type="project" value="InterPro"/>
</dbReference>
<dbReference type="Gene3D" id="1.10.472.10">
    <property type="entry name" value="Cyclin-like"/>
    <property type="match status" value="1"/>
</dbReference>
<keyword evidence="2" id="KW-0472">Membrane</keyword>
<feature type="compositionally biased region" description="Polar residues" evidence="1">
    <location>
        <begin position="365"/>
        <end position="383"/>
    </location>
</feature>
<dbReference type="CDD" id="cd20557">
    <property type="entry name" value="CYCLIN_ScPCL1-like"/>
    <property type="match status" value="1"/>
</dbReference>
<keyword evidence="2" id="KW-0812">Transmembrane</keyword>
<evidence type="ECO:0000259" key="3">
    <source>
        <dbReference type="Pfam" id="PF00134"/>
    </source>
</evidence>
<comment type="caution">
    <text evidence="4">The sequence shown here is derived from an EMBL/GenBank/DDBJ whole genome shotgun (WGS) entry which is preliminary data.</text>
</comment>
<evidence type="ECO:0000256" key="2">
    <source>
        <dbReference type="SAM" id="Phobius"/>
    </source>
</evidence>
<dbReference type="EMBL" id="QZAN01000013">
    <property type="protein sequence ID" value="THW65408.1"/>
    <property type="molecule type" value="Genomic_DNA"/>
</dbReference>
<evidence type="ECO:0000313" key="4">
    <source>
        <dbReference type="EMBL" id="THW65408.1"/>
    </source>
</evidence>
<evidence type="ECO:0000256" key="1">
    <source>
        <dbReference type="SAM" id="MobiDB-lite"/>
    </source>
</evidence>
<feature type="region of interest" description="Disordered" evidence="1">
    <location>
        <begin position="347"/>
        <end position="383"/>
    </location>
</feature>
<name>A0A4S8ZHL0_AURPU</name>
<feature type="domain" description="Cyclin N-terminal" evidence="3">
    <location>
        <begin position="175"/>
        <end position="276"/>
    </location>
</feature>
<dbReference type="PANTHER" id="PTHR15615:SF10">
    <property type="entry name" value="PHO85 CYCLIN-2-RELATED"/>
    <property type="match status" value="1"/>
</dbReference>
<protein>
    <submittedName>
        <fullName evidence="4">Cyclin</fullName>
    </submittedName>
</protein>
<gene>
    <name evidence="4" type="ORF">D6D20_02156</name>
</gene>
<dbReference type="SUPFAM" id="SSF47954">
    <property type="entry name" value="Cyclin-like"/>
    <property type="match status" value="1"/>
</dbReference>
<proteinExistence type="predicted"/>
<dbReference type="AlphaFoldDB" id="A0A4S8ZHL0"/>